<evidence type="ECO:0000256" key="1">
    <source>
        <dbReference type="SAM" id="Phobius"/>
    </source>
</evidence>
<keyword evidence="1" id="KW-0812">Transmembrane</keyword>
<feature type="transmembrane region" description="Helical" evidence="1">
    <location>
        <begin position="20"/>
        <end position="39"/>
    </location>
</feature>
<evidence type="ECO:0000313" key="2">
    <source>
        <dbReference type="EMBL" id="CAK6444730.1"/>
    </source>
</evidence>
<dbReference type="Proteomes" id="UP001314169">
    <property type="component" value="Chromosome 4"/>
</dbReference>
<keyword evidence="3" id="KW-1185">Reference proteome</keyword>
<gene>
    <name evidence="2" type="ORF">MPIPNATIZW_LOCUS13036</name>
</gene>
<sequence length="103" mass="12038">MWPTDPVAFSVSVPSSPKDIVIILLVLLNDLILFKKIYFIDFLQRGRERNRELETFMRNIDQLPPAHPPLEMCPQPRYMPLTGIEPGTFQSTDQCSIHRLWQE</sequence>
<protein>
    <submittedName>
        <fullName evidence="2">Uncharacterized protein</fullName>
    </submittedName>
</protein>
<keyword evidence="1" id="KW-1133">Transmembrane helix</keyword>
<evidence type="ECO:0000313" key="3">
    <source>
        <dbReference type="Proteomes" id="UP001314169"/>
    </source>
</evidence>
<accession>A0ABP0A614</accession>
<dbReference type="EMBL" id="OY882861">
    <property type="protein sequence ID" value="CAK6444730.1"/>
    <property type="molecule type" value="Genomic_DNA"/>
</dbReference>
<reference evidence="2" key="1">
    <citation type="submission" date="2023-12" db="EMBL/GenBank/DDBJ databases">
        <authorList>
            <person name="Brown T."/>
        </authorList>
    </citation>
    <scope>NUCLEOTIDE SEQUENCE</scope>
</reference>
<keyword evidence="1" id="KW-0472">Membrane</keyword>
<name>A0ABP0A614_PIPNA</name>
<organism evidence="2 3">
    <name type="scientific">Pipistrellus nathusii</name>
    <name type="common">Nathusius' pipistrelle</name>
    <dbReference type="NCBI Taxonomy" id="59473"/>
    <lineage>
        <taxon>Eukaryota</taxon>
        <taxon>Metazoa</taxon>
        <taxon>Chordata</taxon>
        <taxon>Craniata</taxon>
        <taxon>Vertebrata</taxon>
        <taxon>Euteleostomi</taxon>
        <taxon>Mammalia</taxon>
        <taxon>Eutheria</taxon>
        <taxon>Laurasiatheria</taxon>
        <taxon>Chiroptera</taxon>
        <taxon>Yangochiroptera</taxon>
        <taxon>Vespertilionidae</taxon>
        <taxon>Pipistrellus</taxon>
    </lineage>
</organism>
<proteinExistence type="predicted"/>